<dbReference type="InterPro" id="IPR036291">
    <property type="entry name" value="NAD(P)-bd_dom_sf"/>
</dbReference>
<organism evidence="3 4">
    <name type="scientific">Lachancea meyersii CBS 8951</name>
    <dbReference type="NCBI Taxonomy" id="1266667"/>
    <lineage>
        <taxon>Eukaryota</taxon>
        <taxon>Fungi</taxon>
        <taxon>Dikarya</taxon>
        <taxon>Ascomycota</taxon>
        <taxon>Saccharomycotina</taxon>
        <taxon>Saccharomycetes</taxon>
        <taxon>Saccharomycetales</taxon>
        <taxon>Saccharomycetaceae</taxon>
        <taxon>Lachancea</taxon>
    </lineage>
</organism>
<evidence type="ECO:0000313" key="4">
    <source>
        <dbReference type="Proteomes" id="UP000191144"/>
    </source>
</evidence>
<dbReference type="PANTHER" id="PTHR10996">
    <property type="entry name" value="2-HYDROXYACID DEHYDROGENASE-RELATED"/>
    <property type="match status" value="1"/>
</dbReference>
<dbReference type="GO" id="GO:0030267">
    <property type="term" value="F:glyoxylate reductase (NADPH) activity"/>
    <property type="evidence" value="ECO:0007669"/>
    <property type="project" value="TreeGrafter"/>
</dbReference>
<dbReference type="EMBL" id="LT598480">
    <property type="protein sequence ID" value="SCV03781.1"/>
    <property type="molecule type" value="Genomic_DNA"/>
</dbReference>
<proteinExistence type="predicted"/>
<dbReference type="Pfam" id="PF02826">
    <property type="entry name" value="2-Hacid_dh_C"/>
    <property type="match status" value="1"/>
</dbReference>
<dbReference type="AlphaFoldDB" id="A0A1G4KGV0"/>
<keyword evidence="4" id="KW-1185">Reference proteome</keyword>
<dbReference type="InterPro" id="IPR006140">
    <property type="entry name" value="D-isomer_DH_NAD-bd"/>
</dbReference>
<reference evidence="4" key="1">
    <citation type="submission" date="2016-03" db="EMBL/GenBank/DDBJ databases">
        <authorList>
            <person name="Devillers Hugo."/>
        </authorList>
    </citation>
    <scope>NUCLEOTIDE SEQUENCE [LARGE SCALE GENOMIC DNA]</scope>
</reference>
<dbReference type="PANTHER" id="PTHR10996:SF279">
    <property type="entry name" value="2-HYDROXYACID DEHYDROGENASE YPL113C-RELATED"/>
    <property type="match status" value="1"/>
</dbReference>
<dbReference type="InterPro" id="IPR050223">
    <property type="entry name" value="D-isomer_2-hydroxyacid_DH"/>
</dbReference>
<dbReference type="SUPFAM" id="SSF51735">
    <property type="entry name" value="NAD(P)-binding Rossmann-fold domains"/>
    <property type="match status" value="1"/>
</dbReference>
<dbReference type="OrthoDB" id="298012at2759"/>
<protein>
    <submittedName>
        <fullName evidence="3">LAME_0H13168g1_1</fullName>
    </submittedName>
</protein>
<evidence type="ECO:0000259" key="2">
    <source>
        <dbReference type="Pfam" id="PF02826"/>
    </source>
</evidence>
<keyword evidence="1" id="KW-0560">Oxidoreductase</keyword>
<dbReference type="Gene3D" id="3.40.50.720">
    <property type="entry name" value="NAD(P)-binding Rossmann-like Domain"/>
    <property type="match status" value="2"/>
</dbReference>
<evidence type="ECO:0000313" key="3">
    <source>
        <dbReference type="EMBL" id="SCV03781.1"/>
    </source>
</evidence>
<dbReference type="SUPFAM" id="SSF52283">
    <property type="entry name" value="Formate/glycerate dehydrogenase catalytic domain-like"/>
    <property type="match status" value="1"/>
</dbReference>
<gene>
    <name evidence="3" type="ORF">LAME_0H13168G</name>
</gene>
<accession>A0A1G4KGV0</accession>
<feature type="domain" description="D-isomer specific 2-hydroxyacid dehydrogenase NAD-binding" evidence="2">
    <location>
        <begin position="181"/>
        <end position="350"/>
    </location>
</feature>
<dbReference type="GO" id="GO:0016618">
    <property type="term" value="F:hydroxypyruvate reductase [NAD(P)H] activity"/>
    <property type="evidence" value="ECO:0007669"/>
    <property type="project" value="TreeGrafter"/>
</dbReference>
<name>A0A1G4KGV0_9SACH</name>
<sequence length="383" mass="42119">MSKPKVLIPFKTHVDLAKHLADWNCLNADIDFIEYKITSKDDFKAYLKTSDIVCLWITDELCTFWDEPTCFFDDFPASLKLIAVPWVGTDFLDVSKLRSEKNITVCNIGPHAAGSVAEIALQLTLSCFRMTSFFEHCFRFVHTGQCLKCFDYVGGTKHAPHQTPALRGGASYLFPEPLSMEQSQDSQQNSAFTIAGKSINSTAGKTALILGFGYIGQTIGKKLHHGLDMSIRYYKRSGPVSSEILGYPAEYCDSLKDPKTWAAADLVVLALPGDASTSNIVNHETLSFCKDGVRIVNVGRGSCIDEEALLAALESGKVCSAGLDVYKNEGTKVDPRFFDRWDVTLLPHIGSAISEMISMQTSVTLNNIEDVLLKNGSGLYPVN</sequence>
<dbReference type="GO" id="GO:0051287">
    <property type="term" value="F:NAD binding"/>
    <property type="evidence" value="ECO:0007669"/>
    <property type="project" value="InterPro"/>
</dbReference>
<dbReference type="Proteomes" id="UP000191144">
    <property type="component" value="Chromosome H"/>
</dbReference>
<evidence type="ECO:0000256" key="1">
    <source>
        <dbReference type="ARBA" id="ARBA00023002"/>
    </source>
</evidence>
<dbReference type="GO" id="GO:0005829">
    <property type="term" value="C:cytosol"/>
    <property type="evidence" value="ECO:0007669"/>
    <property type="project" value="TreeGrafter"/>
</dbReference>